<dbReference type="InterPro" id="IPR018674">
    <property type="entry name" value="DUF2142_membrane"/>
</dbReference>
<evidence type="ECO:0000256" key="1">
    <source>
        <dbReference type="SAM" id="Phobius"/>
    </source>
</evidence>
<name>A0ABS6W5R9_9BIFI</name>
<feature type="transmembrane region" description="Helical" evidence="1">
    <location>
        <begin position="339"/>
        <end position="358"/>
    </location>
</feature>
<sequence length="445" mass="48173">MPAIVAAATVLFGMLCIVSTPPGHIPDIWAHVYRVDGIVNGDVLARPVDSKSLLHGTDGNVGGRVDWTWIDFSVQEYDGYDPAVVRKDTITVQDATGADVPYNNTATNSPVAYLPQLAAFALGKAFGLPAQVTYYLAECLMLAVYASFMGLAVAALPRWRILVGLVMLCPLLIRRYAFAISADSFTQATAFLLTCLVFGAMLRRVSVRYCLALSALSVCMAMCKFIYAPLVLLILFVPYMQWRMADAGDVAAARSGSPWKEPRLWICAVGVAASLIWLAVWMRLTSWFVTTPMIVSYDDMNAKKQALLGGADGMIEALGAIGTAIAHGKANLDNVPDSIAIMGFWMMTVAVAVVLAIATVRRAMPGRMLVFWWCAWCVAVGIILLTYLALWLQYTPIGADVVDGMQHRYFFPLVPLLTLCAAECVAGLRSTIQSVAVPAAAVETH</sequence>
<evidence type="ECO:0000313" key="2">
    <source>
        <dbReference type="EMBL" id="MBW3081792.1"/>
    </source>
</evidence>
<dbReference type="EMBL" id="JAHBBD010000001">
    <property type="protein sequence ID" value="MBW3081792.1"/>
    <property type="molecule type" value="Genomic_DNA"/>
</dbReference>
<keyword evidence="1" id="KW-1133">Transmembrane helix</keyword>
<feature type="transmembrane region" description="Helical" evidence="1">
    <location>
        <begin position="161"/>
        <end position="178"/>
    </location>
</feature>
<dbReference type="Proteomes" id="UP000812844">
    <property type="component" value="Unassembled WGS sequence"/>
</dbReference>
<keyword evidence="1" id="KW-0812">Transmembrane</keyword>
<organism evidence="2 3">
    <name type="scientific">Bifidobacterium phasiani</name>
    <dbReference type="NCBI Taxonomy" id="2834431"/>
    <lineage>
        <taxon>Bacteria</taxon>
        <taxon>Bacillati</taxon>
        <taxon>Actinomycetota</taxon>
        <taxon>Actinomycetes</taxon>
        <taxon>Bifidobacteriales</taxon>
        <taxon>Bifidobacteriaceae</taxon>
        <taxon>Bifidobacterium</taxon>
    </lineage>
</organism>
<dbReference type="Pfam" id="PF09913">
    <property type="entry name" value="DUF2142"/>
    <property type="match status" value="1"/>
</dbReference>
<accession>A0ABS6W5R9</accession>
<keyword evidence="3" id="KW-1185">Reference proteome</keyword>
<feature type="transmembrane region" description="Helical" evidence="1">
    <location>
        <begin position="262"/>
        <end position="285"/>
    </location>
</feature>
<feature type="transmembrane region" description="Helical" evidence="1">
    <location>
        <begin position="306"/>
        <end position="327"/>
    </location>
</feature>
<keyword evidence="1" id="KW-0472">Membrane</keyword>
<feature type="transmembrane region" description="Helical" evidence="1">
    <location>
        <begin position="370"/>
        <end position="389"/>
    </location>
</feature>
<reference evidence="2 3" key="1">
    <citation type="submission" date="2021-05" db="EMBL/GenBank/DDBJ databases">
        <title>Phylogenetic classification of ten novel species belonging to the genus Bifidobacterium comprising B. colchicus sp. nov., B. abeli sp. nov., B. bicoloris sp. nov., B. guerezis sp. nov., B. rosaliae sp. nov., B. santillanensis sp. nov., B. argentati sp. nov., B. amazzoni sp. nov., B. pluviali sp. nov., and B. pinnaculum sp. nov.</title>
        <authorList>
            <person name="Lugli G.A."/>
            <person name="Ruiz Garcia L."/>
            <person name="Margolles A."/>
            <person name="Ventura M."/>
        </authorList>
    </citation>
    <scope>NUCLEOTIDE SEQUENCE [LARGE SCALE GENOMIC DNA]</scope>
    <source>
        <strain evidence="2 3">6T3</strain>
    </source>
</reference>
<protein>
    <submittedName>
        <fullName evidence="2">DUF2142 domain-containing protein</fullName>
    </submittedName>
</protein>
<comment type="caution">
    <text evidence="2">The sequence shown here is derived from an EMBL/GenBank/DDBJ whole genome shotgun (WGS) entry which is preliminary data.</text>
</comment>
<feature type="transmembrane region" description="Helical" evidence="1">
    <location>
        <begin position="132"/>
        <end position="154"/>
    </location>
</feature>
<feature type="transmembrane region" description="Helical" evidence="1">
    <location>
        <begin position="184"/>
        <end position="202"/>
    </location>
</feature>
<feature type="transmembrane region" description="Helical" evidence="1">
    <location>
        <begin position="409"/>
        <end position="428"/>
    </location>
</feature>
<feature type="transmembrane region" description="Helical" evidence="1">
    <location>
        <begin position="209"/>
        <end position="242"/>
    </location>
</feature>
<proteinExistence type="predicted"/>
<evidence type="ECO:0000313" key="3">
    <source>
        <dbReference type="Proteomes" id="UP000812844"/>
    </source>
</evidence>
<gene>
    <name evidence="2" type="ORF">KIH73_00075</name>
</gene>